<feature type="transmembrane region" description="Helical" evidence="1">
    <location>
        <begin position="137"/>
        <end position="155"/>
    </location>
</feature>
<evidence type="ECO:0000313" key="2">
    <source>
        <dbReference type="EMBL" id="TDG36447.1"/>
    </source>
</evidence>
<dbReference type="Proteomes" id="UP000295668">
    <property type="component" value="Unassembled WGS sequence"/>
</dbReference>
<reference evidence="2 3" key="1">
    <citation type="submission" date="2019-02" db="EMBL/GenBank/DDBJ databases">
        <title>Pedobacter sp. nov., a novel speices isolated from soil of pinguins habitat in Antarcitica.</title>
        <authorList>
            <person name="He R.-H."/>
        </authorList>
    </citation>
    <scope>NUCLEOTIDE SEQUENCE [LARGE SCALE GENOMIC DNA]</scope>
    <source>
        <strain evidence="2 3">E01020</strain>
    </source>
</reference>
<name>A0A4R5ML23_9SPHI</name>
<feature type="transmembrane region" description="Helical" evidence="1">
    <location>
        <begin position="70"/>
        <end position="91"/>
    </location>
</feature>
<dbReference type="AlphaFoldDB" id="A0A4R5ML23"/>
<dbReference type="EMBL" id="SJCY01000004">
    <property type="protein sequence ID" value="TDG36447.1"/>
    <property type="molecule type" value="Genomic_DNA"/>
</dbReference>
<proteinExistence type="predicted"/>
<dbReference type="RefSeq" id="WP_133262176.1">
    <property type="nucleotide sequence ID" value="NZ_SJCY01000004.1"/>
</dbReference>
<accession>A0A4R5ML23</accession>
<organism evidence="2 3">
    <name type="scientific">Pedobacter changchengzhani</name>
    <dbReference type="NCBI Taxonomy" id="2529274"/>
    <lineage>
        <taxon>Bacteria</taxon>
        <taxon>Pseudomonadati</taxon>
        <taxon>Bacteroidota</taxon>
        <taxon>Sphingobacteriia</taxon>
        <taxon>Sphingobacteriales</taxon>
        <taxon>Sphingobacteriaceae</taxon>
        <taxon>Pedobacter</taxon>
    </lineage>
</organism>
<protein>
    <submittedName>
        <fullName evidence="2">Uncharacterized protein</fullName>
    </submittedName>
</protein>
<feature type="transmembrane region" description="Helical" evidence="1">
    <location>
        <begin position="97"/>
        <end position="117"/>
    </location>
</feature>
<comment type="caution">
    <text evidence="2">The sequence shown here is derived from an EMBL/GenBank/DDBJ whole genome shotgun (WGS) entry which is preliminary data.</text>
</comment>
<sequence>MKNFIFRYLISLIIVLLVFGAYIYFSEDKVSYYGKLGSFKYTIIFFWPYANLATSLVFYGVIGSVSKRKIFIFLGSVVVALIVISLILNNYFITEGFFNYLVAYTWVALLLAITQLLMPNFTTKPHRLDYKMNSSYLTGILAVIYMLLFLFLFYYKT</sequence>
<evidence type="ECO:0000256" key="1">
    <source>
        <dbReference type="SAM" id="Phobius"/>
    </source>
</evidence>
<gene>
    <name evidence="2" type="ORF">EZJ43_07980</name>
</gene>
<keyword evidence="1" id="KW-1133">Transmembrane helix</keyword>
<keyword evidence="1" id="KW-0812">Transmembrane</keyword>
<keyword evidence="1" id="KW-0472">Membrane</keyword>
<feature type="transmembrane region" description="Helical" evidence="1">
    <location>
        <begin position="5"/>
        <end position="25"/>
    </location>
</feature>
<keyword evidence="3" id="KW-1185">Reference proteome</keyword>
<evidence type="ECO:0000313" key="3">
    <source>
        <dbReference type="Proteomes" id="UP000295668"/>
    </source>
</evidence>
<feature type="transmembrane region" description="Helical" evidence="1">
    <location>
        <begin position="45"/>
        <end position="63"/>
    </location>
</feature>